<keyword evidence="1" id="KW-0378">Hydrolase</keyword>
<feature type="active site" description="Proton donor/acceptor" evidence="2">
    <location>
        <position position="215"/>
    </location>
</feature>
<evidence type="ECO:0000256" key="1">
    <source>
        <dbReference type="ARBA" id="ARBA00022801"/>
    </source>
</evidence>
<feature type="active site" description="Acyl-thioester intermediate" evidence="2">
    <location>
        <position position="282"/>
    </location>
</feature>
<feature type="region of interest" description="Disordered" evidence="3">
    <location>
        <begin position="1"/>
        <end position="22"/>
    </location>
</feature>
<feature type="compositionally biased region" description="Basic and acidic residues" evidence="3">
    <location>
        <begin position="132"/>
        <end position="153"/>
    </location>
</feature>
<dbReference type="CDD" id="cd05830">
    <property type="entry name" value="Sortase_E"/>
    <property type="match status" value="1"/>
</dbReference>
<evidence type="ECO:0000313" key="5">
    <source>
        <dbReference type="Proteomes" id="UP000501452"/>
    </source>
</evidence>
<evidence type="ECO:0000313" key="4">
    <source>
        <dbReference type="EMBL" id="QIN84521.1"/>
    </source>
</evidence>
<feature type="region of interest" description="Disordered" evidence="3">
    <location>
        <begin position="80"/>
        <end position="166"/>
    </location>
</feature>
<feature type="compositionally biased region" description="Low complexity" evidence="3">
    <location>
        <begin position="80"/>
        <end position="112"/>
    </location>
</feature>
<dbReference type="GO" id="GO:0016787">
    <property type="term" value="F:hydrolase activity"/>
    <property type="evidence" value="ECO:0007669"/>
    <property type="project" value="UniProtKB-KW"/>
</dbReference>
<evidence type="ECO:0000256" key="3">
    <source>
        <dbReference type="SAM" id="MobiDB-lite"/>
    </source>
</evidence>
<dbReference type="Proteomes" id="UP000501452">
    <property type="component" value="Chromosome"/>
</dbReference>
<dbReference type="SUPFAM" id="SSF63817">
    <property type="entry name" value="Sortase"/>
    <property type="match status" value="1"/>
</dbReference>
<protein>
    <submittedName>
        <fullName evidence="4">Sortase</fullName>
    </submittedName>
</protein>
<dbReference type="InterPro" id="IPR005754">
    <property type="entry name" value="Sortase"/>
</dbReference>
<keyword evidence="5" id="KW-1185">Reference proteome</keyword>
<proteinExistence type="predicted"/>
<dbReference type="InterPro" id="IPR023365">
    <property type="entry name" value="Sortase_dom-sf"/>
</dbReference>
<dbReference type="AlphaFoldDB" id="A0A6G8QDP9"/>
<dbReference type="NCBIfam" id="TIGR01076">
    <property type="entry name" value="sortase_fam"/>
    <property type="match status" value="1"/>
</dbReference>
<dbReference type="InterPro" id="IPR042003">
    <property type="entry name" value="Sortase_E"/>
</dbReference>
<dbReference type="KEGG" id="rub:GBA63_19135"/>
<dbReference type="Pfam" id="PF04203">
    <property type="entry name" value="Sortase"/>
    <property type="match status" value="1"/>
</dbReference>
<evidence type="ECO:0000256" key="2">
    <source>
        <dbReference type="PIRSR" id="PIRSR605754-1"/>
    </source>
</evidence>
<name>A0A6G8QDP9_9ACTN</name>
<sequence>MVLKEKRSSGRRSNQRGDRRAGMRVYGRRYRRRRRGGLLLLSMLTILALASVGAGAFLDGSPLAGGGAPVGRIDAPRVGAAPEAADEPAGQRADGGLTAAQTGQTAARPEAGGTEEAEDASSATGSGASGFDGEKAGERPAEKSAEGSQREQADAGPTVPTPATNDLWMSIPKMDLYDDYVANSDSLAAMDQGAIKLPSTAFPWQEGANTYIAAHRIGYPGTESDYQFYDLPNLALGDTIYLGDSNGTTYTYEVTGFKEVLPSETYVTAPQAGRDMISLQTCIEDYGDYWTMGPNWYVRYVVQADRVAVDPA</sequence>
<accession>A0A6G8QDP9</accession>
<organism evidence="4 5">
    <name type="scientific">Rubrobacter tropicus</name>
    <dbReference type="NCBI Taxonomy" id="2653851"/>
    <lineage>
        <taxon>Bacteria</taxon>
        <taxon>Bacillati</taxon>
        <taxon>Actinomycetota</taxon>
        <taxon>Rubrobacteria</taxon>
        <taxon>Rubrobacterales</taxon>
        <taxon>Rubrobacteraceae</taxon>
        <taxon>Rubrobacter</taxon>
    </lineage>
</organism>
<dbReference type="EMBL" id="CP045119">
    <property type="protein sequence ID" value="QIN84521.1"/>
    <property type="molecule type" value="Genomic_DNA"/>
</dbReference>
<dbReference type="Gene3D" id="2.40.260.10">
    <property type="entry name" value="Sortase"/>
    <property type="match status" value="1"/>
</dbReference>
<reference evidence="4 5" key="1">
    <citation type="submission" date="2019-10" db="EMBL/GenBank/DDBJ databases">
        <title>Rubrobacter sp nov SCSIO 52090 isolated from a deep-sea sediment in the South China Sea.</title>
        <authorList>
            <person name="Chen R.W."/>
        </authorList>
    </citation>
    <scope>NUCLEOTIDE SEQUENCE [LARGE SCALE GENOMIC DNA]</scope>
    <source>
        <strain evidence="4 5">SCSIO 52909</strain>
    </source>
</reference>
<gene>
    <name evidence="4" type="ORF">GBA63_19135</name>
</gene>